<protein>
    <submittedName>
        <fullName evidence="3">Uncharacterized protein</fullName>
    </submittedName>
</protein>
<sequence length="459" mass="54478">MFKAPHQPIHLNPNDLVDEQINLIEKTGKEFQSLLGEVAEFEEEKIQVNKENYSPKSKVDKFISILTTFIRKQEDLKFPKLDIMINFTNEINPNPFLEEKFVKINPNSILKDALNLVKKFPNETKNYKELFDKLKLFWSDKAGDDVERIIDILEYYVEDKNSENPILSMETSKNLESSNKFSQELDNKNFVSLFGDLQFNQPAEQSTQNFVPQQNHTFQHIEHNVIEHGHKREHKKDEDSPLYENLLKLRKTVNNVLKQIFTEFVVGLDYNSFKRMGEEFEKIEELIREYMLEKYLYYYDREKEIEQLRKLYDEIIEENKNLKIQNYLTKHVLDFKSNNRGFGLVVGKIKTIELEDINELINNDYAGLDEELTPSRIIDDKVSKLENNNDIRNIVLKDLWKQNKKKVAIFHLEGGEKEEMKKLTGKLKEFYEKINDLSSNVLKDKLQRGGFVRFFYFML</sequence>
<evidence type="ECO:0000313" key="2">
    <source>
        <dbReference type="Proteomes" id="UP000887561"/>
    </source>
</evidence>
<reference evidence="3" key="1">
    <citation type="submission" date="2022-11" db="UniProtKB">
        <authorList>
            <consortium name="WormBaseParasite"/>
        </authorList>
    </citation>
    <scope>IDENTIFICATION</scope>
</reference>
<organism evidence="2 3">
    <name type="scientific">Meloidogyne javanica</name>
    <name type="common">Root-knot nematode worm</name>
    <dbReference type="NCBI Taxonomy" id="6303"/>
    <lineage>
        <taxon>Eukaryota</taxon>
        <taxon>Metazoa</taxon>
        <taxon>Ecdysozoa</taxon>
        <taxon>Nematoda</taxon>
        <taxon>Chromadorea</taxon>
        <taxon>Rhabditida</taxon>
        <taxon>Tylenchina</taxon>
        <taxon>Tylenchomorpha</taxon>
        <taxon>Tylenchoidea</taxon>
        <taxon>Meloidogynidae</taxon>
        <taxon>Meloidogyninae</taxon>
        <taxon>Meloidogyne</taxon>
        <taxon>Meloidogyne incognita group</taxon>
    </lineage>
</organism>
<dbReference type="WBParaSite" id="scaffold11004_cov414.g15229">
    <property type="protein sequence ID" value="scaffold11004_cov414.g15229"/>
    <property type="gene ID" value="scaffold11004_cov414.g15229"/>
</dbReference>
<dbReference type="Proteomes" id="UP000887561">
    <property type="component" value="Unplaced"/>
</dbReference>
<evidence type="ECO:0000313" key="3">
    <source>
        <dbReference type="WBParaSite" id="scaffold11004_cov414.g15229"/>
    </source>
</evidence>
<dbReference type="AlphaFoldDB" id="A0A915LF03"/>
<proteinExistence type="predicted"/>
<feature type="coiled-coil region" evidence="1">
    <location>
        <begin position="24"/>
        <end position="51"/>
    </location>
</feature>
<accession>A0A915LF03</accession>
<evidence type="ECO:0000256" key="1">
    <source>
        <dbReference type="SAM" id="Coils"/>
    </source>
</evidence>
<keyword evidence="2" id="KW-1185">Reference proteome</keyword>
<keyword evidence="1" id="KW-0175">Coiled coil</keyword>
<name>A0A915LF03_MELJA</name>